<keyword evidence="4" id="KW-1185">Reference proteome</keyword>
<feature type="region of interest" description="Disordered" evidence="1">
    <location>
        <begin position="507"/>
        <end position="545"/>
    </location>
</feature>
<dbReference type="Proteomes" id="UP000267821">
    <property type="component" value="Unassembled WGS sequence"/>
</dbReference>
<feature type="transmembrane region" description="Helical" evidence="2">
    <location>
        <begin position="723"/>
        <end position="741"/>
    </location>
</feature>
<reference evidence="3 4" key="1">
    <citation type="journal article" date="2018" name="Nat. Ecol. Evol.">
        <title>Pezizomycetes genomes reveal the molecular basis of ectomycorrhizal truffle lifestyle.</title>
        <authorList>
            <person name="Murat C."/>
            <person name="Payen T."/>
            <person name="Noel B."/>
            <person name="Kuo A."/>
            <person name="Morin E."/>
            <person name="Chen J."/>
            <person name="Kohler A."/>
            <person name="Krizsan K."/>
            <person name="Balestrini R."/>
            <person name="Da Silva C."/>
            <person name="Montanini B."/>
            <person name="Hainaut M."/>
            <person name="Levati E."/>
            <person name="Barry K.W."/>
            <person name="Belfiori B."/>
            <person name="Cichocki N."/>
            <person name="Clum A."/>
            <person name="Dockter R.B."/>
            <person name="Fauchery L."/>
            <person name="Guy J."/>
            <person name="Iotti M."/>
            <person name="Le Tacon F."/>
            <person name="Lindquist E.A."/>
            <person name="Lipzen A."/>
            <person name="Malagnac F."/>
            <person name="Mello A."/>
            <person name="Molinier V."/>
            <person name="Miyauchi S."/>
            <person name="Poulain J."/>
            <person name="Riccioni C."/>
            <person name="Rubini A."/>
            <person name="Sitrit Y."/>
            <person name="Splivallo R."/>
            <person name="Traeger S."/>
            <person name="Wang M."/>
            <person name="Zifcakova L."/>
            <person name="Wipf D."/>
            <person name="Zambonelli A."/>
            <person name="Paolocci F."/>
            <person name="Nowrousian M."/>
            <person name="Ottonello S."/>
            <person name="Baldrian P."/>
            <person name="Spatafora J.W."/>
            <person name="Henrissat B."/>
            <person name="Nagy L.G."/>
            <person name="Aury J.M."/>
            <person name="Wincker P."/>
            <person name="Grigoriev I.V."/>
            <person name="Bonfante P."/>
            <person name="Martin F.M."/>
        </authorList>
    </citation>
    <scope>NUCLEOTIDE SEQUENCE [LARGE SCALE GENOMIC DNA]</scope>
    <source>
        <strain evidence="3 4">ATCC MYA-4762</strain>
    </source>
</reference>
<feature type="region of interest" description="Disordered" evidence="1">
    <location>
        <begin position="15"/>
        <end position="70"/>
    </location>
</feature>
<keyword evidence="2" id="KW-0812">Transmembrane</keyword>
<name>A0A3N4M2P8_9PEZI</name>
<proteinExistence type="predicted"/>
<gene>
    <name evidence="3" type="ORF">L211DRAFT_845284</name>
</gene>
<dbReference type="OrthoDB" id="5465439at2759"/>
<feature type="transmembrane region" description="Helical" evidence="2">
    <location>
        <begin position="772"/>
        <end position="791"/>
    </location>
</feature>
<accession>A0A3N4M2P8</accession>
<keyword evidence="2" id="KW-1133">Transmembrane helix</keyword>
<evidence type="ECO:0000313" key="3">
    <source>
        <dbReference type="EMBL" id="RPB28159.1"/>
    </source>
</evidence>
<feature type="region of interest" description="Disordered" evidence="1">
    <location>
        <begin position="577"/>
        <end position="601"/>
    </location>
</feature>
<feature type="region of interest" description="Disordered" evidence="1">
    <location>
        <begin position="153"/>
        <end position="173"/>
    </location>
</feature>
<dbReference type="EMBL" id="ML121529">
    <property type="protein sequence ID" value="RPB28159.1"/>
    <property type="molecule type" value="Genomic_DNA"/>
</dbReference>
<feature type="compositionally biased region" description="Polar residues" evidence="1">
    <location>
        <begin position="507"/>
        <end position="520"/>
    </location>
</feature>
<evidence type="ECO:0000313" key="4">
    <source>
        <dbReference type="Proteomes" id="UP000267821"/>
    </source>
</evidence>
<feature type="compositionally biased region" description="Low complexity" evidence="1">
    <location>
        <begin position="153"/>
        <end position="163"/>
    </location>
</feature>
<evidence type="ECO:0000256" key="1">
    <source>
        <dbReference type="SAM" id="MobiDB-lite"/>
    </source>
</evidence>
<organism evidence="3 4">
    <name type="scientific">Terfezia boudieri ATCC MYA-4762</name>
    <dbReference type="NCBI Taxonomy" id="1051890"/>
    <lineage>
        <taxon>Eukaryota</taxon>
        <taxon>Fungi</taxon>
        <taxon>Dikarya</taxon>
        <taxon>Ascomycota</taxon>
        <taxon>Pezizomycotina</taxon>
        <taxon>Pezizomycetes</taxon>
        <taxon>Pezizales</taxon>
        <taxon>Pezizaceae</taxon>
        <taxon>Terfezia</taxon>
    </lineage>
</organism>
<dbReference type="AlphaFoldDB" id="A0A3N4M2P8"/>
<protein>
    <submittedName>
        <fullName evidence="3">Uncharacterized protein</fullName>
    </submittedName>
</protein>
<sequence>MGLKPIDIDAMDIDIGDSYPSESVDRSTSITLLGTMKQPRLTPASDTGSGSATDAKARSRIRRSTGSATNAKAWSRFRRSTYYSKVELPVLSASGATTQRPILNGAAGDSAQERLSNNASVCSIEGLDDREFGDAEEVEDSMVVKKWHELGTAPAASAAPGSDPESDSEPEITLPWGEISSSRYNPAPEAGSVPLWSDNDPAESCAQESHGNNFPVCNDEKLDDHEVRWSDGTRVNQLQDQDVLEKKIQAMRCTANPEGPTMQATQLCPSAFFSFNFLVDGLLNELWHRITGLKSFSKAGAHRYLNYLEGAIEMLRDGVQRFNDSTLDNCKHYYILRFLPNPILWAFLIIGPLVLVGICIKDILGDVRVCFTTPTHDRQDNKDQEHVNSPEDKYEPNEEHLLPVTRRAVSKLIRVDGQSDITLRELLVFDKLESQGGLGRKTIRILDGIRDVVLEDVMGKLEARRMFFRNKLRAMSGNNLETPTLGMYWCTCIWDSGRVYLTTKTMGRTHPSNSDQTTPGPISITEKRYRRPPWPDPNSSITMGARLTPDIGSESEHDMDGELELPRPLDNAETTIRGRQPYGARGGMDTAAEGSSEELEASNINEAFARRREERSYLTEKVQNMRPRACRHPQPRIRRGVRARVQGDEVGVADKHARESGDEPNARHRTVKEAFDLILKFICQANMSHDTLEISAVAIGGGFVLLSPILVIGIGFICVMKVTIFLANLGIFGVTQICNHFAVRIEIILERVYFTLTTLINFWDFINLPSAFLWGLFMGISLFLVVNLEVFRGGMRTFMEEAIVSGREKQKREAREQFCNRPVTSRAVSKLVSLGRNDITLADLVMLDEMQSEGGLNPRTVQILDGIRKAVLEDVEGEATGKEEFIEE</sequence>
<keyword evidence="2" id="KW-0472">Membrane</keyword>
<evidence type="ECO:0000256" key="2">
    <source>
        <dbReference type="SAM" id="Phobius"/>
    </source>
</evidence>
<feature type="transmembrane region" description="Helical" evidence="2">
    <location>
        <begin position="694"/>
        <end position="717"/>
    </location>
</feature>
<dbReference type="InParanoid" id="A0A3N4M2P8"/>